<keyword evidence="1" id="KW-1133">Transmembrane helix</keyword>
<feature type="transmembrane region" description="Helical" evidence="1">
    <location>
        <begin position="54"/>
        <end position="72"/>
    </location>
</feature>
<keyword evidence="1" id="KW-0472">Membrane</keyword>
<accession>A0A481Z105</accession>
<evidence type="ECO:0000256" key="1">
    <source>
        <dbReference type="SAM" id="Phobius"/>
    </source>
</evidence>
<evidence type="ECO:0000313" key="2">
    <source>
        <dbReference type="EMBL" id="QBK88930.1"/>
    </source>
</evidence>
<gene>
    <name evidence="2" type="ORF">LCMiAC02_00230</name>
</gene>
<sequence length="241" mass="28055">MNFFSGSKPNLVNAKIKNTVNEIINAETDNRYTISEKISSLLSNMYTKYIKKRIVYVTIFAIIIIFLIYRYCNRTIRPEKYKNTLSIMDDIKNTLTQHLYDTQPSFDRLQSVKGQEEKVYYPPKPLPVNINDKLVYTRNIYDDPNGFPILNTPKYNYNNVYTDPSLSYYTGTSDVYKNAQDTNIINPLGFSNKFNTTTGNFVNQMTDTNKQNILNYQTIIDNRNIGLTNSLTQLNPPYIEY</sequence>
<protein>
    <submittedName>
        <fullName evidence="2">Uncharacterized protein</fullName>
    </submittedName>
</protein>
<name>A0A481Z105_9VIRU</name>
<keyword evidence="1" id="KW-0812">Transmembrane</keyword>
<dbReference type="EMBL" id="MK500406">
    <property type="protein sequence ID" value="QBK88930.1"/>
    <property type="molecule type" value="Genomic_DNA"/>
</dbReference>
<reference evidence="2" key="1">
    <citation type="journal article" date="2019" name="MBio">
        <title>Virus Genomes from Deep Sea Sediments Expand the Ocean Megavirome and Support Independent Origins of Viral Gigantism.</title>
        <authorList>
            <person name="Backstrom D."/>
            <person name="Yutin N."/>
            <person name="Jorgensen S.L."/>
            <person name="Dharamshi J."/>
            <person name="Homa F."/>
            <person name="Zaremba-Niedwiedzka K."/>
            <person name="Spang A."/>
            <person name="Wolf Y.I."/>
            <person name="Koonin E.V."/>
            <person name="Ettema T.J."/>
        </authorList>
    </citation>
    <scope>NUCLEOTIDE SEQUENCE</scope>
</reference>
<organism evidence="2">
    <name type="scientific">Mimivirus LCMiAC02</name>
    <dbReference type="NCBI Taxonomy" id="2506609"/>
    <lineage>
        <taxon>Viruses</taxon>
        <taxon>Varidnaviria</taxon>
        <taxon>Bamfordvirae</taxon>
        <taxon>Nucleocytoviricota</taxon>
        <taxon>Megaviricetes</taxon>
        <taxon>Imitervirales</taxon>
        <taxon>Mimiviridae</taxon>
        <taxon>Klosneuvirinae</taxon>
    </lineage>
</organism>
<proteinExistence type="predicted"/>